<accession>A0A498SI24</accession>
<dbReference type="PROSITE" id="PS50940">
    <property type="entry name" value="CHIT_BIND_II"/>
    <property type="match status" value="1"/>
</dbReference>
<dbReference type="OrthoDB" id="5914859at2759"/>
<dbReference type="InterPro" id="IPR002557">
    <property type="entry name" value="Chitin-bd_dom"/>
</dbReference>
<dbReference type="AlphaFoldDB" id="A0A498SI24"/>
<gene>
    <name evidence="2" type="ORF">NAV_LOCUS8059</name>
</gene>
<reference evidence="2 3" key="1">
    <citation type="submission" date="2018-08" db="EMBL/GenBank/DDBJ databases">
        <authorList>
            <person name="Laetsch R D."/>
            <person name="Stevens L."/>
            <person name="Kumar S."/>
            <person name="Blaxter L. M."/>
        </authorList>
    </citation>
    <scope>NUCLEOTIDE SEQUENCE [LARGE SCALE GENOMIC DNA]</scope>
</reference>
<name>A0A498SI24_ACAVI</name>
<evidence type="ECO:0000259" key="1">
    <source>
        <dbReference type="PROSITE" id="PS50940"/>
    </source>
</evidence>
<evidence type="ECO:0000313" key="2">
    <source>
        <dbReference type="EMBL" id="VBB33268.1"/>
    </source>
</evidence>
<dbReference type="GO" id="GO:0005576">
    <property type="term" value="C:extracellular region"/>
    <property type="evidence" value="ECO:0007669"/>
    <property type="project" value="InterPro"/>
</dbReference>
<dbReference type="EMBL" id="UPTC01002267">
    <property type="protein sequence ID" value="VBB33268.1"/>
    <property type="molecule type" value="Genomic_DNA"/>
</dbReference>
<dbReference type="Pfam" id="PF01607">
    <property type="entry name" value="CBM_14"/>
    <property type="match status" value="1"/>
</dbReference>
<dbReference type="GO" id="GO:0008061">
    <property type="term" value="F:chitin binding"/>
    <property type="evidence" value="ECO:0007669"/>
    <property type="project" value="InterPro"/>
</dbReference>
<sequence>MPSDFSCLGLNSGFQSDQVAQCKTEPLFMNEFFELSVVPTVTLLAKKPSGVAVRKSFGLSSLRFSAILDMPESDDHIVESLQLSSVYDQAMHHNMLVYSYERMFDGLYGEMCRNEMIVCFGEQAVMSAMVILLIRRPELLQYIPHILESSIMQKTREDSNILLNLESVKSANESKQQKQTTKEAFASEVKNQLSSKLKPLIFSCTSLSDSIYGDMNPTEFYLCIRGNTALLQCQRDFLYDAEAKYCKFQPKFIDVQEFTPHGAYAQGCTAECVVCISGLAIYTADCSLLLIDCSDKPNGPVSSGCSSNFQYCTDGKLEQYACPVNFKFDNAIQKCLPELSPIPMWLVVAEERCEDTH</sequence>
<protein>
    <recommendedName>
        <fullName evidence="1">Chitin-binding type-2 domain-containing protein</fullName>
    </recommendedName>
</protein>
<dbReference type="SMART" id="SM00494">
    <property type="entry name" value="ChtBD2"/>
    <property type="match status" value="2"/>
</dbReference>
<feature type="domain" description="Chitin-binding type-2" evidence="1">
    <location>
        <begin position="290"/>
        <end position="355"/>
    </location>
</feature>
<organism evidence="2 3">
    <name type="scientific">Acanthocheilonema viteae</name>
    <name type="common">Filarial nematode worm</name>
    <name type="synonym">Dipetalonema viteae</name>
    <dbReference type="NCBI Taxonomy" id="6277"/>
    <lineage>
        <taxon>Eukaryota</taxon>
        <taxon>Metazoa</taxon>
        <taxon>Ecdysozoa</taxon>
        <taxon>Nematoda</taxon>
        <taxon>Chromadorea</taxon>
        <taxon>Rhabditida</taxon>
        <taxon>Spirurina</taxon>
        <taxon>Spiruromorpha</taxon>
        <taxon>Filarioidea</taxon>
        <taxon>Onchocercidae</taxon>
        <taxon>Acanthocheilonema</taxon>
    </lineage>
</organism>
<evidence type="ECO:0000313" key="3">
    <source>
        <dbReference type="Proteomes" id="UP000276991"/>
    </source>
</evidence>
<dbReference type="InterPro" id="IPR036508">
    <property type="entry name" value="Chitin-bd_dom_sf"/>
</dbReference>
<dbReference type="Proteomes" id="UP000276991">
    <property type="component" value="Unassembled WGS sequence"/>
</dbReference>
<proteinExistence type="predicted"/>
<dbReference type="Gene3D" id="3.20.20.80">
    <property type="entry name" value="Glycosidases"/>
    <property type="match status" value="1"/>
</dbReference>
<keyword evidence="3" id="KW-1185">Reference proteome</keyword>
<dbReference type="SUPFAM" id="SSF57625">
    <property type="entry name" value="Invertebrate chitin-binding proteins"/>
    <property type="match status" value="2"/>
</dbReference>